<feature type="compositionally biased region" description="Basic and acidic residues" evidence="2">
    <location>
        <begin position="37"/>
        <end position="56"/>
    </location>
</feature>
<comment type="similarity">
    <text evidence="1">Belongs to the TCP10 family.</text>
</comment>
<dbReference type="GO" id="GO:0015631">
    <property type="term" value="F:tubulin binding"/>
    <property type="evidence" value="ECO:0007669"/>
    <property type="project" value="TreeGrafter"/>
</dbReference>
<name>A0A7K4W8P3_9TYRA</name>
<organism evidence="3 4">
    <name type="scientific">Tachuris rubrigastra</name>
    <dbReference type="NCBI Taxonomy" id="495162"/>
    <lineage>
        <taxon>Eukaryota</taxon>
        <taxon>Metazoa</taxon>
        <taxon>Chordata</taxon>
        <taxon>Craniata</taxon>
        <taxon>Vertebrata</taxon>
        <taxon>Euteleostomi</taxon>
        <taxon>Archelosauria</taxon>
        <taxon>Archosauria</taxon>
        <taxon>Dinosauria</taxon>
        <taxon>Saurischia</taxon>
        <taxon>Theropoda</taxon>
        <taxon>Coelurosauria</taxon>
        <taxon>Aves</taxon>
        <taxon>Neognathae</taxon>
        <taxon>Neoaves</taxon>
        <taxon>Telluraves</taxon>
        <taxon>Australaves</taxon>
        <taxon>Passeriformes</taxon>
        <taxon>Tyrannidae</taxon>
        <taxon>Tachuris</taxon>
    </lineage>
</organism>
<dbReference type="GO" id="GO:0060271">
    <property type="term" value="P:cilium assembly"/>
    <property type="evidence" value="ECO:0007669"/>
    <property type="project" value="TreeGrafter"/>
</dbReference>
<feature type="compositionally biased region" description="Low complexity" evidence="2">
    <location>
        <begin position="304"/>
        <end position="321"/>
    </location>
</feature>
<dbReference type="InterPro" id="IPR026581">
    <property type="entry name" value="TCP10L/CENPJ"/>
</dbReference>
<comment type="caution">
    <text evidence="3">The sequence shown here is derived from an EMBL/GenBank/DDBJ whole genome shotgun (WGS) entry which is preliminary data.</text>
</comment>
<dbReference type="GO" id="GO:0005814">
    <property type="term" value="C:centriole"/>
    <property type="evidence" value="ECO:0007669"/>
    <property type="project" value="TreeGrafter"/>
</dbReference>
<dbReference type="Proteomes" id="UP000540952">
    <property type="component" value="Unassembled WGS sequence"/>
</dbReference>
<dbReference type="PANTHER" id="PTHR10331">
    <property type="entry name" value="T COMPLEX PROTEIN 10"/>
    <property type="match status" value="1"/>
</dbReference>
<feature type="non-terminal residue" evidence="3">
    <location>
        <position position="1"/>
    </location>
</feature>
<feature type="region of interest" description="Disordered" evidence="2">
    <location>
        <begin position="233"/>
        <end position="329"/>
    </location>
</feature>
<feature type="non-terminal residue" evidence="3">
    <location>
        <position position="618"/>
    </location>
</feature>
<feature type="region of interest" description="Disordered" evidence="2">
    <location>
        <begin position="343"/>
        <end position="364"/>
    </location>
</feature>
<sequence length="618" mass="70208">TWMDTHEKKADCALADWEIKTDCEAKVVEQSAEDKEDIGRGEDSKENPVDSSQRRWPEILQPCPETMTGMNLRVGEERETHHMDSLGQAGRTDGRPLESTLTKDLGRVDQHVKGHLIAGAKAPLEFLERHLFQDLETDRMKEAECSASPAFTQGQKWVQVCPQELVLGSQNSESERQIHTGFKLVNDKIMKMTCNNPPEDVEKGGSSSALQQECQRKGTVASTWQVASLSSESNCLSHNSDDDPKSYHVQHPSQHVPQRVDQADRHLDLSDGDYASDEPSGTEKMSAKMCSKSLPRKQDTQAISGQQDLSCSTSSSDSSTGPVCLKGSRAGSSLQQSLFRLTRLKRREHEPESKNENNSSVKSLHLPSSKVAHEIPVFKIKEIPKVEELQKKLFTDSLVLCTNFFTEETQNILSRGLETGNNTGTPSLTAVKENHEKAMHFHRTRIDQPKTVRSQELTHTLEYNRDQTHPLQKEKIAQSKFRRTARVTEEHVKPEEIQILRQQIARLQEEFKRSESCWRAAYCKLRDQVELLTRLNMELRDELRISEHRRWKAEKNPKAVNFLDRKSETPVAEAILQETASSSKKEESSWRDNRLSTSHMGLKTCLQRHFIRDVSSKV</sequence>
<dbReference type="GO" id="GO:0061511">
    <property type="term" value="P:centriole elongation"/>
    <property type="evidence" value="ECO:0007669"/>
    <property type="project" value="TreeGrafter"/>
</dbReference>
<keyword evidence="4" id="KW-1185">Reference proteome</keyword>
<feature type="region of interest" description="Disordered" evidence="2">
    <location>
        <begin position="195"/>
        <end position="214"/>
    </location>
</feature>
<feature type="region of interest" description="Disordered" evidence="2">
    <location>
        <begin position="27"/>
        <end position="56"/>
    </location>
</feature>
<dbReference type="GO" id="GO:0005813">
    <property type="term" value="C:centrosome"/>
    <property type="evidence" value="ECO:0007669"/>
    <property type="project" value="TreeGrafter"/>
</dbReference>
<accession>A0A7K4W8P3</accession>
<evidence type="ECO:0000313" key="4">
    <source>
        <dbReference type="Proteomes" id="UP000540952"/>
    </source>
</evidence>
<protein>
    <submittedName>
        <fullName evidence="3">CENPJ protein</fullName>
    </submittedName>
</protein>
<evidence type="ECO:0000256" key="2">
    <source>
        <dbReference type="SAM" id="MobiDB-lite"/>
    </source>
</evidence>
<proteinExistence type="inferred from homology"/>
<reference evidence="3 4" key="1">
    <citation type="submission" date="2019-09" db="EMBL/GenBank/DDBJ databases">
        <title>Bird 10,000 Genomes (B10K) Project - Family phase.</title>
        <authorList>
            <person name="Zhang G."/>
        </authorList>
    </citation>
    <scope>NUCLEOTIDE SEQUENCE [LARGE SCALE GENOMIC DNA]</scope>
    <source>
        <strain evidence="3">B10K-CU-031-13</strain>
        <tissue evidence="3">Muscle</tissue>
    </source>
</reference>
<evidence type="ECO:0000256" key="1">
    <source>
        <dbReference type="ARBA" id="ARBA00005627"/>
    </source>
</evidence>
<dbReference type="EMBL" id="VZRD01000062">
    <property type="protein sequence ID" value="NWR30713.1"/>
    <property type="molecule type" value="Genomic_DNA"/>
</dbReference>
<dbReference type="PANTHER" id="PTHR10331:SF25">
    <property type="entry name" value="T-COMPLEX PROTEIN 10A-RELATED"/>
    <property type="match status" value="1"/>
</dbReference>
<gene>
    <name evidence="3" type="primary">Cenpj_3</name>
    <name evidence="3" type="ORF">TACRUB_R15615</name>
</gene>
<evidence type="ECO:0000313" key="3">
    <source>
        <dbReference type="EMBL" id="NWR30713.1"/>
    </source>
</evidence>
<dbReference type="AlphaFoldDB" id="A0A7K4W8P3"/>